<reference evidence="1 2" key="1">
    <citation type="journal article" date="2024" name="G3 (Bethesda)">
        <title>Genome assembly of Hibiscus sabdariffa L. provides insights into metabolisms of medicinal natural products.</title>
        <authorList>
            <person name="Kim T."/>
        </authorList>
    </citation>
    <scope>NUCLEOTIDE SEQUENCE [LARGE SCALE GENOMIC DNA]</scope>
    <source>
        <strain evidence="1">TK-2024</strain>
        <tissue evidence="1">Old leaves</tissue>
    </source>
</reference>
<evidence type="ECO:0000313" key="2">
    <source>
        <dbReference type="Proteomes" id="UP001396334"/>
    </source>
</evidence>
<name>A0ABR2S055_9ROSI</name>
<keyword evidence="2" id="KW-1185">Reference proteome</keyword>
<dbReference type="Proteomes" id="UP001396334">
    <property type="component" value="Unassembled WGS sequence"/>
</dbReference>
<organism evidence="1 2">
    <name type="scientific">Hibiscus sabdariffa</name>
    <name type="common">roselle</name>
    <dbReference type="NCBI Taxonomy" id="183260"/>
    <lineage>
        <taxon>Eukaryota</taxon>
        <taxon>Viridiplantae</taxon>
        <taxon>Streptophyta</taxon>
        <taxon>Embryophyta</taxon>
        <taxon>Tracheophyta</taxon>
        <taxon>Spermatophyta</taxon>
        <taxon>Magnoliopsida</taxon>
        <taxon>eudicotyledons</taxon>
        <taxon>Gunneridae</taxon>
        <taxon>Pentapetalae</taxon>
        <taxon>rosids</taxon>
        <taxon>malvids</taxon>
        <taxon>Malvales</taxon>
        <taxon>Malvaceae</taxon>
        <taxon>Malvoideae</taxon>
        <taxon>Hibiscus</taxon>
    </lineage>
</organism>
<evidence type="ECO:0008006" key="3">
    <source>
        <dbReference type="Google" id="ProtNLM"/>
    </source>
</evidence>
<sequence length="304" mass="34612">MPSEISRKLNSIMANFLCGIRATKENSLGELEVTMLSPESGAVFGNRSFDVRRMKTIILFFRPVIFNRTVLGSGNEFSIPSTKLMQWDCVFGTTSKLKQENEYVAHLLLFCKISWELWMRLASLWRMQLVFPCNLSSFITLLHDSCPVRLKESIWYIIPFAILWSIWILRNEIVFKNGKVDEIQLSFLAKFRLASWFKAKFPKASVSLDNLLLDPSISGIPKLKNYSRQPVLFWHPPPADFLKLNIDGVVKVDGSVGEIGGLIKNHKGETIISFSEPIGPGPSVSRITTRNQIRNYPFSFVEGM</sequence>
<dbReference type="EMBL" id="JBBPBN010000019">
    <property type="protein sequence ID" value="KAK9018322.1"/>
    <property type="molecule type" value="Genomic_DNA"/>
</dbReference>
<comment type="caution">
    <text evidence="1">The sequence shown here is derived from an EMBL/GenBank/DDBJ whole genome shotgun (WGS) entry which is preliminary data.</text>
</comment>
<accession>A0ABR2S055</accession>
<gene>
    <name evidence="1" type="ORF">V6N11_001298</name>
</gene>
<evidence type="ECO:0000313" key="1">
    <source>
        <dbReference type="EMBL" id="KAK9018322.1"/>
    </source>
</evidence>
<proteinExistence type="predicted"/>
<protein>
    <recommendedName>
        <fullName evidence="3">Reverse transcriptase zinc-binding domain-containing protein</fullName>
    </recommendedName>
</protein>